<keyword evidence="1" id="KW-0472">Membrane</keyword>
<reference evidence="2 3" key="1">
    <citation type="submission" date="2021-04" db="EMBL/GenBank/DDBJ databases">
        <title>Draft genome sequence of Paenibacillus cisolokensis, LC2-13A.</title>
        <authorList>
            <person name="Uke A."/>
            <person name="Chhe C."/>
            <person name="Baramee S."/>
            <person name="Kosugi A."/>
        </authorList>
    </citation>
    <scope>NUCLEOTIDE SEQUENCE [LARGE SCALE GENOMIC DNA]</scope>
    <source>
        <strain evidence="2 3">LC2-13A</strain>
    </source>
</reference>
<evidence type="ECO:0000313" key="2">
    <source>
        <dbReference type="EMBL" id="GIQ65663.1"/>
    </source>
</evidence>
<protein>
    <submittedName>
        <fullName evidence="2">Uncharacterized protein</fullName>
    </submittedName>
</protein>
<name>A0ABQ4NBR4_9BACL</name>
<gene>
    <name evidence="2" type="ORF">PACILC2_42310</name>
</gene>
<feature type="transmembrane region" description="Helical" evidence="1">
    <location>
        <begin position="12"/>
        <end position="32"/>
    </location>
</feature>
<sequence>MEDYDRLEESKWKTFAYIALYSIVCGSLLAMFALTANLMRYVFSLLALYLGIRFFRRYERLAPRIWFIVLAIFWYFGSTIVIAMIAYIRENPPPA</sequence>
<keyword evidence="1" id="KW-0812">Transmembrane</keyword>
<evidence type="ECO:0000313" key="3">
    <source>
        <dbReference type="Proteomes" id="UP000680304"/>
    </source>
</evidence>
<organism evidence="2 3">
    <name type="scientific">Paenibacillus cisolokensis</name>
    <dbReference type="NCBI Taxonomy" id="1658519"/>
    <lineage>
        <taxon>Bacteria</taxon>
        <taxon>Bacillati</taxon>
        <taxon>Bacillota</taxon>
        <taxon>Bacilli</taxon>
        <taxon>Bacillales</taxon>
        <taxon>Paenibacillaceae</taxon>
        <taxon>Paenibacillus</taxon>
    </lineage>
</organism>
<comment type="caution">
    <text evidence="2">The sequence shown here is derived from an EMBL/GenBank/DDBJ whole genome shotgun (WGS) entry which is preliminary data.</text>
</comment>
<proteinExistence type="predicted"/>
<dbReference type="RefSeq" id="WP_062492506.1">
    <property type="nucleotide sequence ID" value="NZ_BOVJ01000143.1"/>
</dbReference>
<dbReference type="EMBL" id="BOVJ01000143">
    <property type="protein sequence ID" value="GIQ65663.1"/>
    <property type="molecule type" value="Genomic_DNA"/>
</dbReference>
<evidence type="ECO:0000256" key="1">
    <source>
        <dbReference type="SAM" id="Phobius"/>
    </source>
</evidence>
<feature type="transmembrane region" description="Helical" evidence="1">
    <location>
        <begin position="67"/>
        <end position="88"/>
    </location>
</feature>
<dbReference type="Proteomes" id="UP000680304">
    <property type="component" value="Unassembled WGS sequence"/>
</dbReference>
<keyword evidence="1" id="KW-1133">Transmembrane helix</keyword>
<accession>A0ABQ4NBR4</accession>
<keyword evidence="3" id="KW-1185">Reference proteome</keyword>